<evidence type="ECO:0000313" key="13">
    <source>
        <dbReference type="EMBL" id="RKT59274.1"/>
    </source>
</evidence>
<dbReference type="Proteomes" id="UP000270626">
    <property type="component" value="Unassembled WGS sequence"/>
</dbReference>
<dbReference type="Gene3D" id="3.55.50.30">
    <property type="match status" value="1"/>
</dbReference>
<evidence type="ECO:0000256" key="3">
    <source>
        <dbReference type="ARBA" id="ARBA00022448"/>
    </source>
</evidence>
<evidence type="ECO:0000256" key="1">
    <source>
        <dbReference type="ARBA" id="ARBA00004571"/>
    </source>
</evidence>
<sequence length="950" mass="106176">MTRPTNTPTRPGRLRTRLKPLVFLTHLALTATLAAAVTPLAHAQASRHYDIPAGPLDAALNRFAVQSGVALAIDAEKLKGLNSEGLKGNYAIDAGFTALLRNTGYGVARTPSGYILVALPKNVDLSAGSASEAQLAPVIVVDQREPLGMTVISRKTIEAMPAGNGDITSLLKTVPNIQFDNKQQSSKTPGEIAPADISINGAKYYQNAFIVDGANFNNDIDPGERTESRINSLSDVPGQSQGLALDTDLLESITVYDSNVPAAYGQFNGGVVEANTRKPSKELRGKISYQMSRSAWTKYHIDKRQLQEFENSSSHFDQPEFEKTILRATVEGHLTENFGLMANISQKRSIIPTSFYSSNNVTSMGLQKRDQERSIDNYYLKAFWKPISRLDLEGSITHAPEQNTYWRGNAANSSFETRNGGKLLGLVAKWDGDILKLNQNLSYSELDQSRDSEFDDWYTWRKSSTKFWGVGNSASTSSLEGGYGDIEQQQKTWRYKATGDWKAFSMLGMQHNIQSGFEFSHQQVNYKRLTENSTYTTPVSTATCTNSSGVVVDACSLGTTVNGWPGQLLTRRTRFAIGEFDFNVTQWGAWLQDDLEIGRLSLRPGVRVDGDDYTKTTTVAPRLAIKYDLFADSTTILNAGVNRYYGRNITGLRLREGRNRLRYNSEQRNTVDSAWTVGTRAADNMKFNELDVPYDDELMAGIEQQWLGFNYRLKYVHRQGKDQIIQAKGSSIGQPSTDPSNLSSSYTTYTNGGKSETDIISLTVTPIEEFSWLGTRTTGQLALDWWQSKSNAPDYIDSDTDDYVTNPYIQYKGSVIRYTDRPAENFNRPWTLRLSTVTRVPQWHLTWSNFLRYRAAYKAVGQVASANTSGVFHNGVQIAVWEERKYKPALTWDLRLGWEYPITRDQAFFVNLDVFNVLNKASVAQSSVSSSTIPTYEIGRQFWVELGYRF</sequence>
<feature type="chain" id="PRO_5019795524" evidence="11">
    <location>
        <begin position="44"/>
        <end position="950"/>
    </location>
</feature>
<protein>
    <submittedName>
        <fullName evidence="13">TonB-dependent receptor-like protein</fullName>
    </submittedName>
</protein>
<dbReference type="InterPro" id="IPR036942">
    <property type="entry name" value="Beta-barrel_TonB_sf"/>
</dbReference>
<keyword evidence="7 13" id="KW-0675">Receptor</keyword>
<keyword evidence="3 9" id="KW-0813">Transport</keyword>
<comment type="similarity">
    <text evidence="2 9">Belongs to the TonB-dependent receptor family.</text>
</comment>
<evidence type="ECO:0000256" key="10">
    <source>
        <dbReference type="SAM" id="MobiDB-lite"/>
    </source>
</evidence>
<dbReference type="InterPro" id="IPR012910">
    <property type="entry name" value="Plug_dom"/>
</dbReference>
<dbReference type="OrthoDB" id="9766643at2"/>
<gene>
    <name evidence="13" type="ORF">DFR40_1158</name>
</gene>
<keyword evidence="5 9" id="KW-0812">Transmembrane</keyword>
<evidence type="ECO:0000313" key="14">
    <source>
        <dbReference type="Proteomes" id="UP000270626"/>
    </source>
</evidence>
<evidence type="ECO:0000256" key="11">
    <source>
        <dbReference type="SAM" id="SignalP"/>
    </source>
</evidence>
<feature type="region of interest" description="Disordered" evidence="10">
    <location>
        <begin position="728"/>
        <end position="748"/>
    </location>
</feature>
<evidence type="ECO:0000256" key="8">
    <source>
        <dbReference type="ARBA" id="ARBA00023237"/>
    </source>
</evidence>
<organism evidence="13 14">
    <name type="scientific">Azonexus fungiphilus</name>
    <dbReference type="NCBI Taxonomy" id="146940"/>
    <lineage>
        <taxon>Bacteria</taxon>
        <taxon>Pseudomonadati</taxon>
        <taxon>Pseudomonadota</taxon>
        <taxon>Betaproteobacteria</taxon>
        <taxon>Rhodocyclales</taxon>
        <taxon>Azonexaceae</taxon>
        <taxon>Azonexus</taxon>
    </lineage>
</organism>
<evidence type="ECO:0000256" key="4">
    <source>
        <dbReference type="ARBA" id="ARBA00022452"/>
    </source>
</evidence>
<feature type="compositionally biased region" description="Polar residues" evidence="10">
    <location>
        <begin position="728"/>
        <end position="742"/>
    </location>
</feature>
<evidence type="ECO:0000256" key="9">
    <source>
        <dbReference type="PROSITE-ProRule" id="PRU01360"/>
    </source>
</evidence>
<dbReference type="InterPro" id="IPR037066">
    <property type="entry name" value="Plug_dom_sf"/>
</dbReference>
<keyword evidence="8 9" id="KW-0998">Cell outer membrane</keyword>
<dbReference type="RefSeq" id="WP_121457528.1">
    <property type="nucleotide sequence ID" value="NZ_RBXP01000013.1"/>
</dbReference>
<keyword evidence="6 9" id="KW-0472">Membrane</keyword>
<evidence type="ECO:0000256" key="2">
    <source>
        <dbReference type="ARBA" id="ARBA00009810"/>
    </source>
</evidence>
<feature type="domain" description="Secretin/TonB short N-terminal" evidence="12">
    <location>
        <begin position="69"/>
        <end position="119"/>
    </location>
</feature>
<keyword evidence="14" id="KW-1185">Reference proteome</keyword>
<dbReference type="SUPFAM" id="SSF56935">
    <property type="entry name" value="Porins"/>
    <property type="match status" value="1"/>
</dbReference>
<dbReference type="AlphaFoldDB" id="A0A495WDJ9"/>
<comment type="subcellular location">
    <subcellularLocation>
        <location evidence="1 9">Cell outer membrane</location>
        <topology evidence="1 9">Multi-pass membrane protein</topology>
    </subcellularLocation>
</comment>
<evidence type="ECO:0000256" key="7">
    <source>
        <dbReference type="ARBA" id="ARBA00023170"/>
    </source>
</evidence>
<comment type="caution">
    <text evidence="13">The sequence shown here is derived from an EMBL/GenBank/DDBJ whole genome shotgun (WGS) entry which is preliminary data.</text>
</comment>
<evidence type="ECO:0000256" key="6">
    <source>
        <dbReference type="ARBA" id="ARBA00023136"/>
    </source>
</evidence>
<proteinExistence type="inferred from homology"/>
<evidence type="ECO:0000259" key="12">
    <source>
        <dbReference type="SMART" id="SM00965"/>
    </source>
</evidence>
<keyword evidence="4 9" id="KW-1134">Transmembrane beta strand</keyword>
<dbReference type="EMBL" id="RBXP01000013">
    <property type="protein sequence ID" value="RKT59274.1"/>
    <property type="molecule type" value="Genomic_DNA"/>
</dbReference>
<dbReference type="InterPro" id="IPR039426">
    <property type="entry name" value="TonB-dep_rcpt-like"/>
</dbReference>
<feature type="signal peptide" evidence="11">
    <location>
        <begin position="1"/>
        <end position="43"/>
    </location>
</feature>
<dbReference type="InterPro" id="IPR011662">
    <property type="entry name" value="Secretin/TonB_short_N"/>
</dbReference>
<dbReference type="Gene3D" id="2.40.170.20">
    <property type="entry name" value="TonB-dependent receptor, beta-barrel domain"/>
    <property type="match status" value="1"/>
</dbReference>
<reference evidence="13 14" key="1">
    <citation type="submission" date="2018-10" db="EMBL/GenBank/DDBJ databases">
        <title>Genomic Encyclopedia of Type Strains, Phase IV (KMG-IV): sequencing the most valuable type-strain genomes for metagenomic binning, comparative biology and taxonomic classification.</title>
        <authorList>
            <person name="Goeker M."/>
        </authorList>
    </citation>
    <scope>NUCLEOTIDE SEQUENCE [LARGE SCALE GENOMIC DNA]</scope>
    <source>
        <strain evidence="13 14">DSM 23841</strain>
    </source>
</reference>
<dbReference type="Gene3D" id="2.170.130.10">
    <property type="entry name" value="TonB-dependent receptor, plug domain"/>
    <property type="match status" value="1"/>
</dbReference>
<dbReference type="PROSITE" id="PS52016">
    <property type="entry name" value="TONB_DEPENDENT_REC_3"/>
    <property type="match status" value="1"/>
</dbReference>
<evidence type="ECO:0000256" key="5">
    <source>
        <dbReference type="ARBA" id="ARBA00022692"/>
    </source>
</evidence>
<dbReference type="Pfam" id="PF07715">
    <property type="entry name" value="Plug"/>
    <property type="match status" value="1"/>
</dbReference>
<name>A0A495WDJ9_9RHOO</name>
<accession>A0A495WDJ9</accession>
<dbReference type="SMART" id="SM00965">
    <property type="entry name" value="STN"/>
    <property type="match status" value="1"/>
</dbReference>
<keyword evidence="11" id="KW-0732">Signal</keyword>
<dbReference type="GO" id="GO:0009279">
    <property type="term" value="C:cell outer membrane"/>
    <property type="evidence" value="ECO:0007669"/>
    <property type="project" value="UniProtKB-SubCell"/>
</dbReference>